<comment type="catalytic activity">
    <reaction evidence="8 9">
        <text>GTP + H2O = GDP + phosphate + H(+)</text>
        <dbReference type="Rhea" id="RHEA:19669"/>
        <dbReference type="ChEBI" id="CHEBI:15377"/>
        <dbReference type="ChEBI" id="CHEBI:15378"/>
        <dbReference type="ChEBI" id="CHEBI:37565"/>
        <dbReference type="ChEBI" id="CHEBI:43474"/>
        <dbReference type="ChEBI" id="CHEBI:58189"/>
        <dbReference type="EC" id="3.6.5.4"/>
    </reaction>
</comment>
<comment type="subunit">
    <text evidence="9">Part of the signal recognition particle protein translocation system, which is composed of SRP and FtsY.</text>
</comment>
<dbReference type="GO" id="GO:0048500">
    <property type="term" value="C:signal recognition particle"/>
    <property type="evidence" value="ECO:0007669"/>
    <property type="project" value="UniProtKB-UniRule"/>
</dbReference>
<dbReference type="InterPro" id="IPR042101">
    <property type="entry name" value="SRP54_N_sf"/>
</dbReference>
<protein>
    <recommendedName>
        <fullName evidence="9">Signal recognition particle protein</fullName>
        <ecNumber evidence="9">3.6.5.4</ecNumber>
    </recommendedName>
    <alternativeName>
        <fullName evidence="9">Fifty-four homolog</fullName>
    </alternativeName>
</protein>
<dbReference type="HAMAP" id="MF_00306">
    <property type="entry name" value="SRP54"/>
    <property type="match status" value="1"/>
</dbReference>
<dbReference type="AlphaFoldDB" id="A0A109RD68"/>
<evidence type="ECO:0000256" key="7">
    <source>
        <dbReference type="ARBA" id="ARBA00023274"/>
    </source>
</evidence>
<evidence type="ECO:0000256" key="2">
    <source>
        <dbReference type="ARBA" id="ARBA00022741"/>
    </source>
</evidence>
<comment type="similarity">
    <text evidence="1 9">Belongs to the GTP-binding SRP family. SRP54 subfamily.</text>
</comment>
<proteinExistence type="inferred from homology"/>
<dbReference type="Pfam" id="PF02881">
    <property type="entry name" value="SRP54_N"/>
    <property type="match status" value="1"/>
</dbReference>
<name>A0A109RD68_9LACT</name>
<dbReference type="OrthoDB" id="9804720at2"/>
<dbReference type="InterPro" id="IPR022941">
    <property type="entry name" value="SRP54"/>
</dbReference>
<dbReference type="GO" id="GO:0003924">
    <property type="term" value="F:GTPase activity"/>
    <property type="evidence" value="ECO:0007669"/>
    <property type="project" value="UniProtKB-UniRule"/>
</dbReference>
<evidence type="ECO:0000313" key="16">
    <source>
        <dbReference type="Proteomes" id="UP000234239"/>
    </source>
</evidence>
<evidence type="ECO:0000259" key="12">
    <source>
        <dbReference type="PROSITE" id="PS00300"/>
    </source>
</evidence>
<evidence type="ECO:0000256" key="6">
    <source>
        <dbReference type="ARBA" id="ARBA00023135"/>
    </source>
</evidence>
<evidence type="ECO:0000256" key="10">
    <source>
        <dbReference type="SAM" id="Coils"/>
    </source>
</evidence>
<feature type="domain" description="SRP54-type proteins GTP-binding" evidence="12">
    <location>
        <begin position="271"/>
        <end position="284"/>
    </location>
</feature>
<dbReference type="EMBL" id="CP014160">
    <property type="protein sequence ID" value="AMB93561.1"/>
    <property type="molecule type" value="Genomic_DNA"/>
</dbReference>
<dbReference type="InterPro" id="IPR000897">
    <property type="entry name" value="SRP54_GTPase_dom"/>
</dbReference>
<feature type="binding site" evidence="9">
    <location>
        <begin position="109"/>
        <end position="116"/>
    </location>
    <ligand>
        <name>GTP</name>
        <dbReference type="ChEBI" id="CHEBI:37565"/>
    </ligand>
</feature>
<dbReference type="Proteomes" id="UP000234239">
    <property type="component" value="Unassembled WGS sequence"/>
</dbReference>
<comment type="domain">
    <text evidence="9">Composed of three domains: the N-terminal N domain, which is responsible for interactions with the ribosome, the central G domain, which binds GTP, and the C-terminal M domain, which binds the RNA and the signal sequence of the RNC.</text>
</comment>
<dbReference type="Pfam" id="PF02978">
    <property type="entry name" value="SRP_SPB"/>
    <property type="match status" value="1"/>
</dbReference>
<dbReference type="GO" id="GO:0006614">
    <property type="term" value="P:SRP-dependent cotranslational protein targeting to membrane"/>
    <property type="evidence" value="ECO:0007669"/>
    <property type="project" value="InterPro"/>
</dbReference>
<evidence type="ECO:0000256" key="9">
    <source>
        <dbReference type="HAMAP-Rule" id="MF_00306"/>
    </source>
</evidence>
<dbReference type="SMART" id="SM00962">
    <property type="entry name" value="SRP54"/>
    <property type="match status" value="1"/>
</dbReference>
<dbReference type="InterPro" id="IPR004780">
    <property type="entry name" value="SRP"/>
</dbReference>
<comment type="function">
    <text evidence="9">Involved in targeting and insertion of nascent membrane proteins into the cytoplasmic membrane. Binds to the hydrophobic signal sequence of the ribosome-nascent chain (RNC) as it emerges from the ribosomes. The SRP-RNC complex is then targeted to the cytoplasmic membrane where it interacts with the SRP receptor FtsY.</text>
</comment>
<evidence type="ECO:0000313" key="15">
    <source>
        <dbReference type="Proteomes" id="UP000069912"/>
    </source>
</evidence>
<keyword evidence="2 9" id="KW-0547">Nucleotide-binding</keyword>
<keyword evidence="9" id="KW-0963">Cytoplasm</keyword>
<dbReference type="Gene3D" id="3.40.50.300">
    <property type="entry name" value="P-loop containing nucleotide triphosphate hydrolases"/>
    <property type="match status" value="1"/>
</dbReference>
<dbReference type="FunFam" id="3.40.50.300:FF:000022">
    <property type="entry name" value="Signal recognition particle 54 kDa subunit"/>
    <property type="match status" value="1"/>
</dbReference>
<keyword evidence="6 9" id="KW-0733">Signal recognition particle</keyword>
<gene>
    <name evidence="9" type="primary">ffh</name>
    <name evidence="13" type="ORF">AWM72_01750</name>
    <name evidence="14" type="ORF">CYJ28_07350</name>
</gene>
<dbReference type="Gene3D" id="1.10.260.30">
    <property type="entry name" value="Signal recognition particle, SRP54 subunit, M-domain"/>
    <property type="match status" value="1"/>
</dbReference>
<dbReference type="InterPro" id="IPR036891">
    <property type="entry name" value="Signal_recog_part_SRP54_M_sf"/>
</dbReference>
<reference evidence="13 15" key="1">
    <citation type="journal article" date="2016" name="Genome Announc.">
        <title>Complete Genome Sequences of Aerococcus christensenii CCUG 28831T, Aerococcus sanguinicola CCUG 43001T, Aerococcus urinae CCUG 36881T, Aerococcus urinaeequi CCUG 28094T, Aerococcus urinaehominis CCUG 42038 BT, and Aerococcus viridans CCUG 4311T.</title>
        <authorList>
            <person name="Carkaci D."/>
            <person name="Dargis R."/>
            <person name="Nielsen X.C."/>
            <person name="Skovgaard O."/>
            <person name="Fuursted K."/>
            <person name="Christensen J.J."/>
        </authorList>
    </citation>
    <scope>NUCLEOTIDE SEQUENCE [LARGE SCALE GENOMIC DNA]</scope>
    <source>
        <strain evidence="13 15">CCUG43001</strain>
    </source>
</reference>
<evidence type="ECO:0000256" key="11">
    <source>
        <dbReference type="SAM" id="MobiDB-lite"/>
    </source>
</evidence>
<evidence type="ECO:0000256" key="8">
    <source>
        <dbReference type="ARBA" id="ARBA00048027"/>
    </source>
</evidence>
<evidence type="ECO:0000256" key="5">
    <source>
        <dbReference type="ARBA" id="ARBA00023134"/>
    </source>
</evidence>
<dbReference type="InterPro" id="IPR003593">
    <property type="entry name" value="AAA+_ATPase"/>
</dbReference>
<dbReference type="InterPro" id="IPR004125">
    <property type="entry name" value="Signal_recog_particle_SRP54_M"/>
</dbReference>
<dbReference type="SMART" id="SM00963">
    <property type="entry name" value="SRP54_N"/>
    <property type="match status" value="1"/>
</dbReference>
<dbReference type="GeneID" id="92902794"/>
<accession>A0A109RD68</accession>
<dbReference type="InterPro" id="IPR013822">
    <property type="entry name" value="Signal_recog_particl_SRP54_hlx"/>
</dbReference>
<evidence type="ECO:0000256" key="3">
    <source>
        <dbReference type="ARBA" id="ARBA00022801"/>
    </source>
</evidence>
<feature type="binding site" evidence="9">
    <location>
        <begin position="250"/>
        <end position="253"/>
    </location>
    <ligand>
        <name>GTP</name>
        <dbReference type="ChEBI" id="CHEBI:37565"/>
    </ligand>
</feature>
<dbReference type="GO" id="GO:0008312">
    <property type="term" value="F:7S RNA binding"/>
    <property type="evidence" value="ECO:0007669"/>
    <property type="project" value="InterPro"/>
</dbReference>
<evidence type="ECO:0000313" key="13">
    <source>
        <dbReference type="EMBL" id="AMB93561.1"/>
    </source>
</evidence>
<dbReference type="SUPFAM" id="SSF47446">
    <property type="entry name" value="Signal peptide-binding domain"/>
    <property type="match status" value="1"/>
</dbReference>
<organism evidence="13 15">
    <name type="scientific">Aerococcus sanguinicola</name>
    <dbReference type="NCBI Taxonomy" id="119206"/>
    <lineage>
        <taxon>Bacteria</taxon>
        <taxon>Bacillati</taxon>
        <taxon>Bacillota</taxon>
        <taxon>Bacilli</taxon>
        <taxon>Lactobacillales</taxon>
        <taxon>Aerococcaceae</taxon>
        <taxon>Aerococcus</taxon>
    </lineage>
</organism>
<dbReference type="NCBIfam" id="TIGR00959">
    <property type="entry name" value="ffh"/>
    <property type="match status" value="1"/>
</dbReference>
<reference evidence="15" key="2">
    <citation type="submission" date="2016-01" db="EMBL/GenBank/DDBJ databases">
        <title>Six Aerococcus type strain genome sequencing and assembly using PacBio and Illumina Hiseq.</title>
        <authorList>
            <person name="Carkaci D."/>
            <person name="Dargis R."/>
            <person name="Nielsen X.C."/>
            <person name="Skovgaard O."/>
            <person name="Fuursted K."/>
            <person name="Christensen J.J."/>
        </authorList>
    </citation>
    <scope>NUCLEOTIDE SEQUENCE [LARGE SCALE GENOMIC DNA]</scope>
    <source>
        <strain evidence="15">CCUG43001</strain>
    </source>
</reference>
<dbReference type="GO" id="GO:0005525">
    <property type="term" value="F:GTP binding"/>
    <property type="evidence" value="ECO:0007669"/>
    <property type="project" value="UniProtKB-UniRule"/>
</dbReference>
<dbReference type="SMART" id="SM00382">
    <property type="entry name" value="AAA"/>
    <property type="match status" value="1"/>
</dbReference>
<dbReference type="KEGG" id="asan:AWM72_01750"/>
<keyword evidence="5 9" id="KW-0342">GTP-binding</keyword>
<reference evidence="14 16" key="3">
    <citation type="submission" date="2017-12" db="EMBL/GenBank/DDBJ databases">
        <title>Phylogenetic diversity of female urinary microbiome.</title>
        <authorList>
            <person name="Thomas-White K."/>
            <person name="Wolfe A.J."/>
        </authorList>
    </citation>
    <scope>NUCLEOTIDE SEQUENCE [LARGE SCALE GENOMIC DNA]</scope>
    <source>
        <strain evidence="14 16">UMB0139</strain>
    </source>
</reference>
<sequence length="479" mass="52939">MAFENLSDRLQGAIQGVGKKGKITEADLKEMMREVRLALLEADVNFKVVKSFVKRVNERALDSEVLASLSPAQQVVKIVNEELTELLGGEQVGIDYASAGQPTVLMMVGLQGAGKTTTAGKLANYLRKEKGRKPLLVAGDIYRPAAINQLQTIGQQLDLPVFELGNQVDPVEISEKAIQYAQEKGYDTVFIDTAGRLQIDEKLMNELKNIKAAVNPNEILLTVDAMTGQEAANVAKAFDDELEITGVMLTKLDGDSRGGAALSIASITGKPIKFAGTGEKLEDIEIFYPDRMANRILGMGDMLTLIERAQKEFDEAEAEAMAAKMRENTFDFNDFMKQMEQMNKMGPLEDIIKMIPGLNQMPGLDQLKIDPKEMTRTKAIIQSMTNFERENPDEISQSRRKRIAKGSATTVAEVNRLIKQFNQSRDMMSKISNGNLGGLDKLMGGMGQAGGGKRNKMQEVASRRMMRKLNKKLGKKKRR</sequence>
<feature type="binding site" evidence="9">
    <location>
        <begin position="192"/>
        <end position="196"/>
    </location>
    <ligand>
        <name>GTP</name>
        <dbReference type="ChEBI" id="CHEBI:37565"/>
    </ligand>
</feature>
<keyword evidence="4 9" id="KW-0694">RNA-binding</keyword>
<keyword evidence="3 9" id="KW-0378">Hydrolase</keyword>
<feature type="coiled-coil region" evidence="10">
    <location>
        <begin position="299"/>
        <end position="326"/>
    </location>
</feature>
<dbReference type="EMBL" id="PKGY01000003">
    <property type="protein sequence ID" value="PKZ21710.1"/>
    <property type="molecule type" value="Genomic_DNA"/>
</dbReference>
<dbReference type="PANTHER" id="PTHR11564">
    <property type="entry name" value="SIGNAL RECOGNITION PARTICLE 54K PROTEIN SRP54"/>
    <property type="match status" value="1"/>
</dbReference>
<dbReference type="EC" id="3.6.5.4" evidence="9"/>
<dbReference type="Pfam" id="PF00448">
    <property type="entry name" value="SRP54"/>
    <property type="match status" value="1"/>
</dbReference>
<dbReference type="Proteomes" id="UP000069912">
    <property type="component" value="Chromosome"/>
</dbReference>
<comment type="subcellular location">
    <subcellularLocation>
        <location evidence="9">Cytoplasm</location>
    </subcellularLocation>
    <text evidence="9">The SRP-RNC complex is targeted to the cytoplasmic membrane.</text>
</comment>
<evidence type="ECO:0000256" key="4">
    <source>
        <dbReference type="ARBA" id="ARBA00022884"/>
    </source>
</evidence>
<keyword evidence="10" id="KW-0175">Coiled coil</keyword>
<dbReference type="CDD" id="cd18539">
    <property type="entry name" value="SRP_G"/>
    <property type="match status" value="1"/>
</dbReference>
<dbReference type="InterPro" id="IPR027417">
    <property type="entry name" value="P-loop_NTPase"/>
</dbReference>
<dbReference type="SUPFAM" id="SSF52540">
    <property type="entry name" value="P-loop containing nucleoside triphosphate hydrolases"/>
    <property type="match status" value="1"/>
</dbReference>
<keyword evidence="15" id="KW-1185">Reference proteome</keyword>
<dbReference type="Gene3D" id="1.20.120.140">
    <property type="entry name" value="Signal recognition particle SRP54, nucleotide-binding domain"/>
    <property type="match status" value="1"/>
</dbReference>
<evidence type="ECO:0000313" key="14">
    <source>
        <dbReference type="EMBL" id="PKZ21710.1"/>
    </source>
</evidence>
<dbReference type="RefSeq" id="WP_067972244.1">
    <property type="nucleotide sequence ID" value="NZ_CAJHKM010000006.1"/>
</dbReference>
<dbReference type="PANTHER" id="PTHR11564:SF5">
    <property type="entry name" value="SIGNAL RECOGNITION PARTICLE SUBUNIT SRP54"/>
    <property type="match status" value="1"/>
</dbReference>
<dbReference type="PROSITE" id="PS00300">
    <property type="entry name" value="SRP54"/>
    <property type="match status" value="1"/>
</dbReference>
<feature type="compositionally biased region" description="Basic residues" evidence="11">
    <location>
        <begin position="464"/>
        <end position="479"/>
    </location>
</feature>
<feature type="region of interest" description="Disordered" evidence="11">
    <location>
        <begin position="444"/>
        <end position="479"/>
    </location>
</feature>
<evidence type="ECO:0000256" key="1">
    <source>
        <dbReference type="ARBA" id="ARBA00005450"/>
    </source>
</evidence>
<keyword evidence="7 9" id="KW-0687">Ribonucleoprotein</keyword>